<dbReference type="Proteomes" id="UP000046393">
    <property type="component" value="Unplaced"/>
</dbReference>
<organism evidence="1 2">
    <name type="scientific">Syphacia muris</name>
    <dbReference type="NCBI Taxonomy" id="451379"/>
    <lineage>
        <taxon>Eukaryota</taxon>
        <taxon>Metazoa</taxon>
        <taxon>Ecdysozoa</taxon>
        <taxon>Nematoda</taxon>
        <taxon>Chromadorea</taxon>
        <taxon>Rhabditida</taxon>
        <taxon>Spirurina</taxon>
        <taxon>Oxyuridomorpha</taxon>
        <taxon>Oxyuroidea</taxon>
        <taxon>Oxyuridae</taxon>
        <taxon>Syphacia</taxon>
    </lineage>
</organism>
<dbReference type="WBParaSite" id="SMUV_0000359601-mRNA-1">
    <property type="protein sequence ID" value="SMUV_0000359601-mRNA-1"/>
    <property type="gene ID" value="SMUV_0000359601"/>
</dbReference>
<dbReference type="STRING" id="451379.A0A0N5AGW8"/>
<reference evidence="2" key="1">
    <citation type="submission" date="2016-04" db="UniProtKB">
        <authorList>
            <consortium name="WormBaseParasite"/>
        </authorList>
    </citation>
    <scope>IDENTIFICATION</scope>
</reference>
<keyword evidence="1" id="KW-1185">Reference proteome</keyword>
<name>A0A0N5AGW8_9BILA</name>
<dbReference type="AlphaFoldDB" id="A0A0N5AGW8"/>
<evidence type="ECO:0000313" key="1">
    <source>
        <dbReference type="Proteomes" id="UP000046393"/>
    </source>
</evidence>
<evidence type="ECO:0000313" key="2">
    <source>
        <dbReference type="WBParaSite" id="SMUV_0000359601-mRNA-1"/>
    </source>
</evidence>
<protein>
    <submittedName>
        <fullName evidence="2">FBA_3 domain-containing protein</fullName>
    </submittedName>
</protein>
<accession>A0A0N5AGW8</accession>
<proteinExistence type="predicted"/>
<sequence length="410" mass="47259">MGIVLISARIRIMQKIGDSLWSTISDPSECHHAVIIDDKIWLISKTYVTEIAENYGHYITYRGGYAVNFDLKTNKWSNKIEFKSFREEIDLEEALFVYDRKIFLFLYSIFGGVFFKHVYQFDENSASWNELKYFQIDGECDEFLEDVAWKSELIEIKQYEPASDFFFLVSNESFVTIVCLSLEDSSLNSSLENPIDDLLNGGPLVAKLNLVYRHREELKLKRPVRAVRIEDKLYWLEGIHGCGFRVIPDVLVTFNIDTRAMTYTKIEGDCPPFSFSGARFTALLSADEWIHAVGDAAVGIAGSKFCGEIWQLVLNRPELKWEKLKTKLPDECDSISLSLVFVEPEEIFYVIDPVFGVSKLDIYIMDIAIQKKPSISVAVARVVVVFELQRDLQFLCLWNGAWNEKMFRIL</sequence>